<protein>
    <recommendedName>
        <fullName evidence="4">Transmembrane protein</fullName>
    </recommendedName>
</protein>
<reference evidence="2 3" key="1">
    <citation type="submission" date="2019-02" db="EMBL/GenBank/DDBJ databases">
        <title>Deep-cultivation of Planctomycetes and their phenomic and genomic characterization uncovers novel biology.</title>
        <authorList>
            <person name="Wiegand S."/>
            <person name="Jogler M."/>
            <person name="Boedeker C."/>
            <person name="Pinto D."/>
            <person name="Vollmers J."/>
            <person name="Rivas-Marin E."/>
            <person name="Kohn T."/>
            <person name="Peeters S.H."/>
            <person name="Heuer A."/>
            <person name="Rast P."/>
            <person name="Oberbeckmann S."/>
            <person name="Bunk B."/>
            <person name="Jeske O."/>
            <person name="Meyerdierks A."/>
            <person name="Storesund J.E."/>
            <person name="Kallscheuer N."/>
            <person name="Luecker S."/>
            <person name="Lage O.M."/>
            <person name="Pohl T."/>
            <person name="Merkel B.J."/>
            <person name="Hornburger P."/>
            <person name="Mueller R.-W."/>
            <person name="Bruemmer F."/>
            <person name="Labrenz M."/>
            <person name="Spormann A.M."/>
            <person name="Op den Camp H."/>
            <person name="Overmann J."/>
            <person name="Amann R."/>
            <person name="Jetten M.S.M."/>
            <person name="Mascher T."/>
            <person name="Medema M.H."/>
            <person name="Devos D.P."/>
            <person name="Kaster A.-K."/>
            <person name="Ovreas L."/>
            <person name="Rohde M."/>
            <person name="Galperin M.Y."/>
            <person name="Jogler C."/>
        </authorList>
    </citation>
    <scope>NUCLEOTIDE SEQUENCE [LARGE SCALE GENOMIC DNA]</scope>
    <source>
        <strain evidence="2 3">V6</strain>
    </source>
</reference>
<dbReference type="EMBL" id="CP036347">
    <property type="protein sequence ID" value="QDU03032.1"/>
    <property type="molecule type" value="Genomic_DNA"/>
</dbReference>
<dbReference type="AlphaFoldDB" id="A0A517WCQ6"/>
<evidence type="ECO:0008006" key="4">
    <source>
        <dbReference type="Google" id="ProtNLM"/>
    </source>
</evidence>
<feature type="transmembrane region" description="Helical" evidence="1">
    <location>
        <begin position="28"/>
        <end position="48"/>
    </location>
</feature>
<sequence length="200" mass="22870">MSEPAEIIEDLNLGELEAQFRPSRLHQAAGYIMVVLIFGCGSYFLIYCATKLIRQHDRLPGIGGKGETLFSLGFGCVFGIGMMVASIFLLRWLRSVASLSVFLGENGFCVIRDQRVEVYTWDQIRWVLETVSIESPPLLVPPLNRILPKTTSRSFIIYRYDGTEFGFDRSYLKDHYVFADLVKQKTDQLGIFWKIVEVRD</sequence>
<evidence type="ECO:0000256" key="1">
    <source>
        <dbReference type="SAM" id="Phobius"/>
    </source>
</evidence>
<keyword evidence="1" id="KW-0472">Membrane</keyword>
<feature type="transmembrane region" description="Helical" evidence="1">
    <location>
        <begin position="69"/>
        <end position="93"/>
    </location>
</feature>
<keyword evidence="1" id="KW-1133">Transmembrane helix</keyword>
<name>A0A517WCQ6_9PLAN</name>
<organism evidence="2 3">
    <name type="scientific">Gimesia chilikensis</name>
    <dbReference type="NCBI Taxonomy" id="2605989"/>
    <lineage>
        <taxon>Bacteria</taxon>
        <taxon>Pseudomonadati</taxon>
        <taxon>Planctomycetota</taxon>
        <taxon>Planctomycetia</taxon>
        <taxon>Planctomycetales</taxon>
        <taxon>Planctomycetaceae</taxon>
        <taxon>Gimesia</taxon>
    </lineage>
</organism>
<gene>
    <name evidence="2" type="ORF">V6x_27420</name>
</gene>
<proteinExistence type="predicted"/>
<keyword evidence="1" id="KW-0812">Transmembrane</keyword>
<dbReference type="Proteomes" id="UP000320722">
    <property type="component" value="Chromosome"/>
</dbReference>
<evidence type="ECO:0000313" key="3">
    <source>
        <dbReference type="Proteomes" id="UP000320722"/>
    </source>
</evidence>
<accession>A0A517WCQ6</accession>
<evidence type="ECO:0000313" key="2">
    <source>
        <dbReference type="EMBL" id="QDU03032.1"/>
    </source>
</evidence>